<dbReference type="PANTHER" id="PTHR24349">
    <property type="entry name" value="SERINE/THREONINE-PROTEIN KINASE"/>
    <property type="match status" value="1"/>
</dbReference>
<keyword evidence="7" id="KW-0677">Repeat</keyword>
<keyword evidence="20" id="KW-1185">Reference proteome</keyword>
<evidence type="ECO:0000256" key="5">
    <source>
        <dbReference type="ARBA" id="ARBA00022679"/>
    </source>
</evidence>
<evidence type="ECO:0000256" key="7">
    <source>
        <dbReference type="ARBA" id="ARBA00022737"/>
    </source>
</evidence>
<dbReference type="InterPro" id="IPR018247">
    <property type="entry name" value="EF_Hand_1_Ca_BS"/>
</dbReference>
<dbReference type="EC" id="2.7.11.1" evidence="3"/>
<dbReference type="Gene3D" id="1.10.510.10">
    <property type="entry name" value="Transferase(Phosphotransferase) domain 1"/>
    <property type="match status" value="1"/>
</dbReference>
<keyword evidence="8 15" id="KW-0547">Nucleotide-binding</keyword>
<evidence type="ECO:0000256" key="6">
    <source>
        <dbReference type="ARBA" id="ARBA00022723"/>
    </source>
</evidence>
<feature type="domain" description="EF-hand" evidence="18">
    <location>
        <begin position="422"/>
        <end position="457"/>
    </location>
</feature>
<dbReference type="InterPro" id="IPR000719">
    <property type="entry name" value="Prot_kinase_dom"/>
</dbReference>
<evidence type="ECO:0000256" key="13">
    <source>
        <dbReference type="ARBA" id="ARBA00047899"/>
    </source>
</evidence>
<dbReference type="SMART" id="SM00054">
    <property type="entry name" value="EFh"/>
    <property type="match status" value="2"/>
</dbReference>
<dbReference type="InterPro" id="IPR011992">
    <property type="entry name" value="EF-hand-dom_pair"/>
</dbReference>
<sequence>MGAICTKNSIEAPKQTIKKPQSIEDLTYNPGVFVLQNQQSFHDVYNIDSHVIGKGLYGEVRIGTHKRLNDRRAVKIIKKDNETQESIDMDWILREVEIFKSIDHPCVLRLYEFFDSFDKYYLVMEYFEGGDLYSKISELQRLEESQVSAVMKQIFAGVQHLHSKGIIHRDLKPENILLETKKQGDLSLKIIDFDTAVFISLDSQIKGMMGSLYYMAPEVFDGFYTEKCDLWSCGVIMYALLSGNPPFSGLSSYQIVSRIRKGVYKMDSKIWNNVSAEAKTLISKLLEKDPKKRISAAEAFKDPWVSNCIETRDDQEIERSLNRLRQFNRTTKLKEAIQTFILTQVMMSQELIKLEKSFKAIDSDGDGVISKSELLMHFKKTMAEIEAVEETEKIFNIRQGSKKDCIEYIEFLRAAVESKTWLSRENLQRAFIIFDQDANGVISKEEIVNMLSGGLEIDETIKQQFLEELFSENDHEMNMQDFQELLIEKLSSRKCIN</sequence>
<dbReference type="PROSITE" id="PS00018">
    <property type="entry name" value="EF_HAND_1"/>
    <property type="match status" value="2"/>
</dbReference>
<dbReference type="SUPFAM" id="SSF56112">
    <property type="entry name" value="Protein kinase-like (PK-like)"/>
    <property type="match status" value="1"/>
</dbReference>
<dbReference type="InterPro" id="IPR011009">
    <property type="entry name" value="Kinase-like_dom_sf"/>
</dbReference>
<evidence type="ECO:0000256" key="16">
    <source>
        <dbReference type="RuleBase" id="RU000304"/>
    </source>
</evidence>
<evidence type="ECO:0000256" key="9">
    <source>
        <dbReference type="ARBA" id="ARBA00022777"/>
    </source>
</evidence>
<keyword evidence="5" id="KW-0808">Transferase</keyword>
<accession>A0A1R2BF03</accession>
<evidence type="ECO:0000256" key="4">
    <source>
        <dbReference type="ARBA" id="ARBA00022527"/>
    </source>
</evidence>
<keyword evidence="9" id="KW-0418">Kinase</keyword>
<evidence type="ECO:0000313" key="20">
    <source>
        <dbReference type="Proteomes" id="UP000187209"/>
    </source>
</evidence>
<evidence type="ECO:0000259" key="18">
    <source>
        <dbReference type="PROSITE" id="PS50222"/>
    </source>
</evidence>
<dbReference type="InterPro" id="IPR017441">
    <property type="entry name" value="Protein_kinase_ATP_BS"/>
</dbReference>
<dbReference type="EMBL" id="MPUH01000699">
    <property type="protein sequence ID" value="OMJ75294.1"/>
    <property type="molecule type" value="Genomic_DNA"/>
</dbReference>
<proteinExistence type="inferred from homology"/>
<dbReference type="InterPro" id="IPR008271">
    <property type="entry name" value="Ser/Thr_kinase_AS"/>
</dbReference>
<feature type="domain" description="Protein kinase" evidence="17">
    <location>
        <begin position="46"/>
        <end position="305"/>
    </location>
</feature>
<keyword evidence="4 16" id="KW-0723">Serine/threonine-protein kinase</keyword>
<dbReference type="PROSITE" id="PS00107">
    <property type="entry name" value="PROTEIN_KINASE_ATP"/>
    <property type="match status" value="1"/>
</dbReference>
<evidence type="ECO:0000256" key="15">
    <source>
        <dbReference type="PROSITE-ProRule" id="PRU10141"/>
    </source>
</evidence>
<dbReference type="PROSITE" id="PS50011">
    <property type="entry name" value="PROTEIN_KINASE_DOM"/>
    <property type="match status" value="1"/>
</dbReference>
<evidence type="ECO:0000256" key="12">
    <source>
        <dbReference type="ARBA" id="ARBA00024334"/>
    </source>
</evidence>
<comment type="caution">
    <text evidence="19">The sequence shown here is derived from an EMBL/GenBank/DDBJ whole genome shotgun (WGS) entry which is preliminary data.</text>
</comment>
<comment type="similarity">
    <text evidence="12">Belongs to the protein kinase superfamily. Ser/Thr protein kinase family. CDPK subfamily.</text>
</comment>
<organism evidence="19 20">
    <name type="scientific">Stentor coeruleus</name>
    <dbReference type="NCBI Taxonomy" id="5963"/>
    <lineage>
        <taxon>Eukaryota</taxon>
        <taxon>Sar</taxon>
        <taxon>Alveolata</taxon>
        <taxon>Ciliophora</taxon>
        <taxon>Postciliodesmatophora</taxon>
        <taxon>Heterotrichea</taxon>
        <taxon>Heterotrichida</taxon>
        <taxon>Stentoridae</taxon>
        <taxon>Stentor</taxon>
    </lineage>
</organism>
<feature type="domain" description="EF-hand" evidence="18">
    <location>
        <begin position="349"/>
        <end position="384"/>
    </location>
</feature>
<dbReference type="SUPFAM" id="SSF47473">
    <property type="entry name" value="EF-hand"/>
    <property type="match status" value="1"/>
</dbReference>
<evidence type="ECO:0000259" key="17">
    <source>
        <dbReference type="PROSITE" id="PS50011"/>
    </source>
</evidence>
<dbReference type="InterPro" id="IPR050205">
    <property type="entry name" value="CDPK_Ser/Thr_kinases"/>
</dbReference>
<keyword evidence="6" id="KW-0479">Metal-binding</keyword>
<evidence type="ECO:0000256" key="8">
    <source>
        <dbReference type="ARBA" id="ARBA00022741"/>
    </source>
</evidence>
<dbReference type="OrthoDB" id="5794026at2759"/>
<dbReference type="GO" id="GO:0004674">
    <property type="term" value="F:protein serine/threonine kinase activity"/>
    <property type="evidence" value="ECO:0007669"/>
    <property type="project" value="UniProtKB-KW"/>
</dbReference>
<keyword evidence="11 15" id="KW-0067">ATP-binding</keyword>
<evidence type="ECO:0000313" key="19">
    <source>
        <dbReference type="EMBL" id="OMJ75294.1"/>
    </source>
</evidence>
<evidence type="ECO:0000256" key="14">
    <source>
        <dbReference type="ARBA" id="ARBA00048679"/>
    </source>
</evidence>
<dbReference type="Gene3D" id="1.10.238.10">
    <property type="entry name" value="EF-hand"/>
    <property type="match status" value="2"/>
</dbReference>
<dbReference type="Proteomes" id="UP000187209">
    <property type="component" value="Unassembled WGS sequence"/>
</dbReference>
<keyword evidence="10" id="KW-0106">Calcium</keyword>
<dbReference type="Gene3D" id="3.30.200.20">
    <property type="entry name" value="Phosphorylase Kinase, domain 1"/>
    <property type="match status" value="1"/>
</dbReference>
<evidence type="ECO:0000256" key="3">
    <source>
        <dbReference type="ARBA" id="ARBA00012513"/>
    </source>
</evidence>
<evidence type="ECO:0000256" key="11">
    <source>
        <dbReference type="ARBA" id="ARBA00022840"/>
    </source>
</evidence>
<dbReference type="GO" id="GO:0005524">
    <property type="term" value="F:ATP binding"/>
    <property type="evidence" value="ECO:0007669"/>
    <property type="project" value="UniProtKB-UniRule"/>
</dbReference>
<evidence type="ECO:0000256" key="2">
    <source>
        <dbReference type="ARBA" id="ARBA00011245"/>
    </source>
</evidence>
<gene>
    <name evidence="19" type="ORF">SteCoe_25612</name>
</gene>
<comment type="catalytic activity">
    <reaction evidence="13">
        <text>L-threonyl-[protein] + ATP = O-phospho-L-threonyl-[protein] + ADP + H(+)</text>
        <dbReference type="Rhea" id="RHEA:46608"/>
        <dbReference type="Rhea" id="RHEA-COMP:11060"/>
        <dbReference type="Rhea" id="RHEA-COMP:11605"/>
        <dbReference type="ChEBI" id="CHEBI:15378"/>
        <dbReference type="ChEBI" id="CHEBI:30013"/>
        <dbReference type="ChEBI" id="CHEBI:30616"/>
        <dbReference type="ChEBI" id="CHEBI:61977"/>
        <dbReference type="ChEBI" id="CHEBI:456216"/>
        <dbReference type="EC" id="2.7.11.1"/>
    </reaction>
</comment>
<dbReference type="AlphaFoldDB" id="A0A1R2BF03"/>
<evidence type="ECO:0000256" key="1">
    <source>
        <dbReference type="ARBA" id="ARBA00001946"/>
    </source>
</evidence>
<dbReference type="FunFam" id="1.10.510.10:FF:000571">
    <property type="entry name" value="Maternal embryonic leucine zipper kinase"/>
    <property type="match status" value="1"/>
</dbReference>
<dbReference type="SMART" id="SM00220">
    <property type="entry name" value="S_TKc"/>
    <property type="match status" value="1"/>
</dbReference>
<dbReference type="GO" id="GO:0005509">
    <property type="term" value="F:calcium ion binding"/>
    <property type="evidence" value="ECO:0007669"/>
    <property type="project" value="InterPro"/>
</dbReference>
<protein>
    <recommendedName>
        <fullName evidence="3">non-specific serine/threonine protein kinase</fullName>
        <ecNumber evidence="3">2.7.11.1</ecNumber>
    </recommendedName>
</protein>
<dbReference type="PROSITE" id="PS00108">
    <property type="entry name" value="PROTEIN_KINASE_ST"/>
    <property type="match status" value="1"/>
</dbReference>
<evidence type="ECO:0000256" key="10">
    <source>
        <dbReference type="ARBA" id="ARBA00022837"/>
    </source>
</evidence>
<comment type="cofactor">
    <cofactor evidence="1">
        <name>Mg(2+)</name>
        <dbReference type="ChEBI" id="CHEBI:18420"/>
    </cofactor>
</comment>
<dbReference type="Pfam" id="PF00069">
    <property type="entry name" value="Pkinase"/>
    <property type="match status" value="1"/>
</dbReference>
<dbReference type="InterPro" id="IPR002048">
    <property type="entry name" value="EF_hand_dom"/>
</dbReference>
<comment type="subunit">
    <text evidence="2">Monomer.</text>
</comment>
<comment type="catalytic activity">
    <reaction evidence="14">
        <text>L-seryl-[protein] + ATP = O-phospho-L-seryl-[protein] + ADP + H(+)</text>
        <dbReference type="Rhea" id="RHEA:17989"/>
        <dbReference type="Rhea" id="RHEA-COMP:9863"/>
        <dbReference type="Rhea" id="RHEA-COMP:11604"/>
        <dbReference type="ChEBI" id="CHEBI:15378"/>
        <dbReference type="ChEBI" id="CHEBI:29999"/>
        <dbReference type="ChEBI" id="CHEBI:30616"/>
        <dbReference type="ChEBI" id="CHEBI:83421"/>
        <dbReference type="ChEBI" id="CHEBI:456216"/>
        <dbReference type="EC" id="2.7.11.1"/>
    </reaction>
</comment>
<name>A0A1R2BF03_9CILI</name>
<dbReference type="CDD" id="cd05117">
    <property type="entry name" value="STKc_CAMK"/>
    <property type="match status" value="1"/>
</dbReference>
<dbReference type="PROSITE" id="PS50222">
    <property type="entry name" value="EF_HAND_2"/>
    <property type="match status" value="2"/>
</dbReference>
<reference evidence="19 20" key="1">
    <citation type="submission" date="2016-11" db="EMBL/GenBank/DDBJ databases">
        <title>The macronuclear genome of Stentor coeruleus: a giant cell with tiny introns.</title>
        <authorList>
            <person name="Slabodnick M."/>
            <person name="Ruby J.G."/>
            <person name="Reiff S.B."/>
            <person name="Swart E.C."/>
            <person name="Gosai S."/>
            <person name="Prabakaran S."/>
            <person name="Witkowska E."/>
            <person name="Larue G.E."/>
            <person name="Fisher S."/>
            <person name="Freeman R.M."/>
            <person name="Gunawardena J."/>
            <person name="Chu W."/>
            <person name="Stover N.A."/>
            <person name="Gregory B.D."/>
            <person name="Nowacki M."/>
            <person name="Derisi J."/>
            <person name="Roy S.W."/>
            <person name="Marshall W.F."/>
            <person name="Sood P."/>
        </authorList>
    </citation>
    <scope>NUCLEOTIDE SEQUENCE [LARGE SCALE GENOMIC DNA]</scope>
    <source>
        <strain evidence="19">WM001</strain>
    </source>
</reference>
<dbReference type="Pfam" id="PF13202">
    <property type="entry name" value="EF-hand_5"/>
    <property type="match status" value="2"/>
</dbReference>
<dbReference type="FunFam" id="3.30.200.20:FF:000315">
    <property type="entry name" value="Calcium-dependent protein kinase 3"/>
    <property type="match status" value="1"/>
</dbReference>
<feature type="binding site" evidence="15">
    <location>
        <position position="79"/>
    </location>
    <ligand>
        <name>ATP</name>
        <dbReference type="ChEBI" id="CHEBI:30616"/>
    </ligand>
</feature>